<feature type="region of interest" description="Disordered" evidence="1">
    <location>
        <begin position="562"/>
        <end position="581"/>
    </location>
</feature>
<evidence type="ECO:0000256" key="2">
    <source>
        <dbReference type="SAM" id="Phobius"/>
    </source>
</evidence>
<feature type="transmembrane region" description="Helical" evidence="2">
    <location>
        <begin position="397"/>
        <end position="421"/>
    </location>
</feature>
<organism evidence="3 4">
    <name type="scientific">Pterulicium gracile</name>
    <dbReference type="NCBI Taxonomy" id="1884261"/>
    <lineage>
        <taxon>Eukaryota</taxon>
        <taxon>Fungi</taxon>
        <taxon>Dikarya</taxon>
        <taxon>Basidiomycota</taxon>
        <taxon>Agaricomycotina</taxon>
        <taxon>Agaricomycetes</taxon>
        <taxon>Agaricomycetidae</taxon>
        <taxon>Agaricales</taxon>
        <taxon>Pleurotineae</taxon>
        <taxon>Pterulaceae</taxon>
        <taxon>Pterulicium</taxon>
    </lineage>
</organism>
<gene>
    <name evidence="3" type="ORF">BDV98DRAFT_607827</name>
</gene>
<dbReference type="STRING" id="1884261.A0A5C3Q6M5"/>
<dbReference type="Gene3D" id="2.60.120.260">
    <property type="entry name" value="Galactose-binding domain-like"/>
    <property type="match status" value="1"/>
</dbReference>
<proteinExistence type="predicted"/>
<keyword evidence="4" id="KW-1185">Reference proteome</keyword>
<dbReference type="AlphaFoldDB" id="A0A5C3Q6M5"/>
<accession>A0A5C3Q6M5</accession>
<protein>
    <submittedName>
        <fullName evidence="3">Uncharacterized protein</fullName>
    </submittedName>
</protein>
<keyword evidence="2" id="KW-0472">Membrane</keyword>
<dbReference type="OrthoDB" id="3234968at2759"/>
<evidence type="ECO:0000313" key="4">
    <source>
        <dbReference type="Proteomes" id="UP000305067"/>
    </source>
</evidence>
<sequence length="789" mass="86624">MSLSGHRLIVHTEGNRPEFSSPNYIDYESNWANTIAPGVVFPKNSEEHIGCMQNTLSPCMALALNWTQEENKDDADSLNIAHREFPDTEVLVHFHGTAVEVQVRGDFYEDEDCDTTGLPDQILGYDPTLNEEKAGMFVGYLPNKEGPSSFLSFPTGLASRLKDREHTYAIRPYADRRSCPPLESWMFVDYAMVTLSRDSPIDSEQDVLSVNALDTEGSIKYEGSGWEVATPEREYYSLAFGEDQMVTSKEGDEVVVTFLGTSARIYGVVTNLRAILLVSVDDGPPEEHPITLATGPKHVWKSDSLYEVSGLDPSRPHTVRISAKDFENSSDTFANQFVVWGFVYRPAFTSLGEGERMWNEHTGGGEFSETMLLPVPSQSPDQSIGGSLEDGGRNTDVGAIAGGVVGGVVVIALLALLVWFLRRRRRQRARYPSLTDQGQSTVAEPYMVAVNKERMSRDAPPLSASRPSYRKASDSWRQGGGTPGAADVVFDISPTPPSTGSWPASSPGPTNVAFGRRATITDTSNSSRHGGDQNDTLGNGEGEAQGLRDVVQSLVNRVNAIEQPPPQTTVPPRTAKADTASKQKRYGVSVLHEGFVRMEGNQLAWFGDVSWSWDRWCWTPSRAAPGKEMEMLRNVMELKLEVLVREEKESISERPQDARVLHSAGFLDAIRDDVVVSKQTAIDIPHSTRSSVDTGSTISVLVNHPQYREAQEYEDFTSLDAIEVQLLVHPSGAHSSEFVHTPDSGSPSLPNFLLPGRAPVRPFGSRNRLFNVTALGTPATTTEDSRAVT</sequence>
<name>A0A5C3Q6M5_9AGAR</name>
<feature type="compositionally biased region" description="Polar residues" evidence="1">
    <location>
        <begin position="520"/>
        <end position="537"/>
    </location>
</feature>
<dbReference type="Proteomes" id="UP000305067">
    <property type="component" value="Unassembled WGS sequence"/>
</dbReference>
<feature type="region of interest" description="Disordered" evidence="1">
    <location>
        <begin position="451"/>
        <end position="543"/>
    </location>
</feature>
<feature type="compositionally biased region" description="Polar residues" evidence="1">
    <location>
        <begin position="498"/>
        <end position="509"/>
    </location>
</feature>
<evidence type="ECO:0000313" key="3">
    <source>
        <dbReference type="EMBL" id="TFK97196.1"/>
    </source>
</evidence>
<keyword evidence="2" id="KW-0812">Transmembrane</keyword>
<dbReference type="EMBL" id="ML178850">
    <property type="protein sequence ID" value="TFK97196.1"/>
    <property type="molecule type" value="Genomic_DNA"/>
</dbReference>
<reference evidence="3 4" key="1">
    <citation type="journal article" date="2019" name="Nat. Ecol. Evol.">
        <title>Megaphylogeny resolves global patterns of mushroom evolution.</title>
        <authorList>
            <person name="Varga T."/>
            <person name="Krizsan K."/>
            <person name="Foldi C."/>
            <person name="Dima B."/>
            <person name="Sanchez-Garcia M."/>
            <person name="Sanchez-Ramirez S."/>
            <person name="Szollosi G.J."/>
            <person name="Szarkandi J.G."/>
            <person name="Papp V."/>
            <person name="Albert L."/>
            <person name="Andreopoulos W."/>
            <person name="Angelini C."/>
            <person name="Antonin V."/>
            <person name="Barry K.W."/>
            <person name="Bougher N.L."/>
            <person name="Buchanan P."/>
            <person name="Buyck B."/>
            <person name="Bense V."/>
            <person name="Catcheside P."/>
            <person name="Chovatia M."/>
            <person name="Cooper J."/>
            <person name="Damon W."/>
            <person name="Desjardin D."/>
            <person name="Finy P."/>
            <person name="Geml J."/>
            <person name="Haridas S."/>
            <person name="Hughes K."/>
            <person name="Justo A."/>
            <person name="Karasinski D."/>
            <person name="Kautmanova I."/>
            <person name="Kiss B."/>
            <person name="Kocsube S."/>
            <person name="Kotiranta H."/>
            <person name="LaButti K.M."/>
            <person name="Lechner B.E."/>
            <person name="Liimatainen K."/>
            <person name="Lipzen A."/>
            <person name="Lukacs Z."/>
            <person name="Mihaltcheva S."/>
            <person name="Morgado L.N."/>
            <person name="Niskanen T."/>
            <person name="Noordeloos M.E."/>
            <person name="Ohm R.A."/>
            <person name="Ortiz-Santana B."/>
            <person name="Ovrebo C."/>
            <person name="Racz N."/>
            <person name="Riley R."/>
            <person name="Savchenko A."/>
            <person name="Shiryaev A."/>
            <person name="Soop K."/>
            <person name="Spirin V."/>
            <person name="Szebenyi C."/>
            <person name="Tomsovsky M."/>
            <person name="Tulloss R.E."/>
            <person name="Uehling J."/>
            <person name="Grigoriev I.V."/>
            <person name="Vagvolgyi C."/>
            <person name="Papp T."/>
            <person name="Martin F.M."/>
            <person name="Miettinen O."/>
            <person name="Hibbett D.S."/>
            <person name="Nagy L.G."/>
        </authorList>
    </citation>
    <scope>NUCLEOTIDE SEQUENCE [LARGE SCALE GENOMIC DNA]</scope>
    <source>
        <strain evidence="3 4">CBS 309.79</strain>
    </source>
</reference>
<evidence type="ECO:0000256" key="1">
    <source>
        <dbReference type="SAM" id="MobiDB-lite"/>
    </source>
</evidence>
<keyword evidence="2" id="KW-1133">Transmembrane helix</keyword>